<keyword evidence="2 4" id="KW-0479">Metal-binding</keyword>
<dbReference type="RefSeq" id="WP_258122829.1">
    <property type="nucleotide sequence ID" value="NZ_CP062229.1"/>
</dbReference>
<feature type="domain" description="Cytochrome c" evidence="5">
    <location>
        <begin position="1"/>
        <end position="81"/>
    </location>
</feature>
<gene>
    <name evidence="6" type="ORF">IHQ72_13120</name>
</gene>
<evidence type="ECO:0000259" key="5">
    <source>
        <dbReference type="PROSITE" id="PS51007"/>
    </source>
</evidence>
<name>A0ABY5R5K5_9HYPH</name>
<proteinExistence type="predicted"/>
<reference evidence="6" key="1">
    <citation type="submission" date="2020-09" db="EMBL/GenBank/DDBJ databases">
        <title>Rhizobia associated with sainfoin plants.</title>
        <authorList>
            <person name="Asharfi S."/>
            <person name="Kuzmanovic N."/>
            <person name="Bunk B."/>
            <person name="Sproeer C."/>
            <person name="Becker M."/>
            <person name="Thuenen T."/>
        </authorList>
    </citation>
    <scope>NUCLEOTIDE SEQUENCE</scope>
    <source>
        <strain evidence="6">OM4</strain>
    </source>
</reference>
<keyword evidence="7" id="KW-1185">Reference proteome</keyword>
<organism evidence="6 7">
    <name type="scientific">Mesorhizobium onobrychidis</name>
    <dbReference type="NCBI Taxonomy" id="2775404"/>
    <lineage>
        <taxon>Bacteria</taxon>
        <taxon>Pseudomonadati</taxon>
        <taxon>Pseudomonadota</taxon>
        <taxon>Alphaproteobacteria</taxon>
        <taxon>Hyphomicrobiales</taxon>
        <taxon>Phyllobacteriaceae</taxon>
        <taxon>Mesorhizobium</taxon>
    </lineage>
</organism>
<evidence type="ECO:0000256" key="2">
    <source>
        <dbReference type="ARBA" id="ARBA00022723"/>
    </source>
</evidence>
<evidence type="ECO:0000256" key="1">
    <source>
        <dbReference type="ARBA" id="ARBA00022617"/>
    </source>
</evidence>
<keyword evidence="3 4" id="KW-0408">Iron</keyword>
<keyword evidence="1 4" id="KW-0349">Heme</keyword>
<evidence type="ECO:0000313" key="6">
    <source>
        <dbReference type="EMBL" id="UVC17942.1"/>
    </source>
</evidence>
<dbReference type="SUPFAM" id="SSF46626">
    <property type="entry name" value="Cytochrome c"/>
    <property type="match status" value="1"/>
</dbReference>
<dbReference type="Pfam" id="PF13442">
    <property type="entry name" value="Cytochrome_CBB3"/>
    <property type="match status" value="1"/>
</dbReference>
<dbReference type="EMBL" id="CP062229">
    <property type="protein sequence ID" value="UVC17942.1"/>
    <property type="molecule type" value="Genomic_DNA"/>
</dbReference>
<dbReference type="InterPro" id="IPR009056">
    <property type="entry name" value="Cyt_c-like_dom"/>
</dbReference>
<accession>A0ABY5R5K5</accession>
<sequence length="83" mass="9016">MLAGGRALVEVNCARCHAVGQTDVSSHPDASELRKLSQRYRLTDLEEALAEGISTGHPDMPEWVASPDQIESIIAYIGSLQRP</sequence>
<protein>
    <submittedName>
        <fullName evidence="6">Cytochrome c</fullName>
    </submittedName>
</protein>
<evidence type="ECO:0000313" key="7">
    <source>
        <dbReference type="Proteomes" id="UP001058098"/>
    </source>
</evidence>
<dbReference type="Proteomes" id="UP001058098">
    <property type="component" value="Chromosome"/>
</dbReference>
<dbReference type="Gene3D" id="1.10.760.10">
    <property type="entry name" value="Cytochrome c-like domain"/>
    <property type="match status" value="1"/>
</dbReference>
<dbReference type="InterPro" id="IPR036909">
    <property type="entry name" value="Cyt_c-like_dom_sf"/>
</dbReference>
<dbReference type="PROSITE" id="PS51007">
    <property type="entry name" value="CYTC"/>
    <property type="match status" value="1"/>
</dbReference>
<evidence type="ECO:0000256" key="4">
    <source>
        <dbReference type="PROSITE-ProRule" id="PRU00433"/>
    </source>
</evidence>
<evidence type="ECO:0000256" key="3">
    <source>
        <dbReference type="ARBA" id="ARBA00023004"/>
    </source>
</evidence>